<dbReference type="Gene3D" id="3.30.160.60">
    <property type="entry name" value="Classic Zinc Finger"/>
    <property type="match status" value="9"/>
</dbReference>
<dbReference type="SMART" id="SM00349">
    <property type="entry name" value="KRAB"/>
    <property type="match status" value="1"/>
</dbReference>
<evidence type="ECO:0000256" key="10">
    <source>
        <dbReference type="ARBA" id="ARBA00023242"/>
    </source>
</evidence>
<evidence type="ECO:0000256" key="6">
    <source>
        <dbReference type="ARBA" id="ARBA00022833"/>
    </source>
</evidence>
<dbReference type="PANTHER" id="PTHR24399">
    <property type="entry name" value="ZINC FINGER AND BTB DOMAIN-CONTAINING"/>
    <property type="match status" value="1"/>
</dbReference>
<keyword evidence="9" id="KW-0804">Transcription</keyword>
<keyword evidence="5 11" id="KW-0863">Zinc-finger</keyword>
<dbReference type="GO" id="GO:0000978">
    <property type="term" value="F:RNA polymerase II cis-regulatory region sequence-specific DNA binding"/>
    <property type="evidence" value="ECO:0007669"/>
    <property type="project" value="TreeGrafter"/>
</dbReference>
<evidence type="ECO:0000256" key="7">
    <source>
        <dbReference type="ARBA" id="ARBA00023015"/>
    </source>
</evidence>
<feature type="domain" description="KRAB" evidence="13">
    <location>
        <begin position="31"/>
        <end position="102"/>
    </location>
</feature>
<feature type="domain" description="C2H2-type" evidence="12">
    <location>
        <begin position="330"/>
        <end position="357"/>
    </location>
</feature>
<keyword evidence="3" id="KW-0479">Metal-binding</keyword>
<evidence type="ECO:0000256" key="4">
    <source>
        <dbReference type="ARBA" id="ARBA00022737"/>
    </source>
</evidence>
<dbReference type="Ensembl" id="ENSSHAT00000052376.1">
    <property type="protein sequence ID" value="ENSSHAP00000030984.1"/>
    <property type="gene ID" value="ENSSHAG00000020572.1"/>
</dbReference>
<name>A0A7N4NZS2_SARHA</name>
<dbReference type="InParanoid" id="A0A7N4NZS2"/>
<feature type="domain" description="C2H2-type" evidence="12">
    <location>
        <begin position="386"/>
        <end position="413"/>
    </location>
</feature>
<accession>A0A7N4NZS2</accession>
<evidence type="ECO:0000256" key="5">
    <source>
        <dbReference type="ARBA" id="ARBA00022771"/>
    </source>
</evidence>
<keyword evidence="10" id="KW-0539">Nucleus</keyword>
<comment type="similarity">
    <text evidence="2">Belongs to the krueppel C2H2-type zinc-finger protein family.</text>
</comment>
<dbReference type="GO" id="GO:0002682">
    <property type="term" value="P:regulation of immune system process"/>
    <property type="evidence" value="ECO:0007669"/>
    <property type="project" value="TreeGrafter"/>
</dbReference>
<dbReference type="RefSeq" id="XP_031819213.1">
    <property type="nucleotide sequence ID" value="XM_031963353.1"/>
</dbReference>
<protein>
    <submittedName>
        <fullName evidence="14">Uncharacterized protein</fullName>
    </submittedName>
</protein>
<dbReference type="GO" id="GO:0001227">
    <property type="term" value="F:DNA-binding transcription repressor activity, RNA polymerase II-specific"/>
    <property type="evidence" value="ECO:0007669"/>
    <property type="project" value="TreeGrafter"/>
</dbReference>
<dbReference type="FunFam" id="3.30.160.60:FF:002343">
    <property type="entry name" value="Zinc finger protein 33A"/>
    <property type="match status" value="1"/>
</dbReference>
<evidence type="ECO:0000256" key="8">
    <source>
        <dbReference type="ARBA" id="ARBA00023125"/>
    </source>
</evidence>
<dbReference type="InterPro" id="IPR036051">
    <property type="entry name" value="KRAB_dom_sf"/>
</dbReference>
<feature type="domain" description="C2H2-type" evidence="12">
    <location>
        <begin position="358"/>
        <end position="385"/>
    </location>
</feature>
<keyword evidence="15" id="KW-1185">Reference proteome</keyword>
<dbReference type="OrthoDB" id="654211at2759"/>
<dbReference type="Pfam" id="PF13465">
    <property type="entry name" value="zf-H2C2_2"/>
    <property type="match status" value="1"/>
</dbReference>
<dbReference type="Gene3D" id="6.10.140.140">
    <property type="match status" value="1"/>
</dbReference>
<evidence type="ECO:0000256" key="1">
    <source>
        <dbReference type="ARBA" id="ARBA00004123"/>
    </source>
</evidence>
<gene>
    <name evidence="14" type="primary">LOC100921857</name>
</gene>
<dbReference type="AlphaFoldDB" id="A0A7N4NZS2"/>
<proteinExistence type="inferred from homology"/>
<dbReference type="GeneID" id="100921857"/>
<dbReference type="KEGG" id="shr:100921857"/>
<evidence type="ECO:0000256" key="9">
    <source>
        <dbReference type="ARBA" id="ARBA00023163"/>
    </source>
</evidence>
<dbReference type="FunFam" id="3.30.160.60:FF:000016">
    <property type="entry name" value="zinc finger protein 37 homolog"/>
    <property type="match status" value="1"/>
</dbReference>
<dbReference type="GO" id="GO:0008270">
    <property type="term" value="F:zinc ion binding"/>
    <property type="evidence" value="ECO:0007669"/>
    <property type="project" value="UniProtKB-KW"/>
</dbReference>
<dbReference type="Pfam" id="PF00096">
    <property type="entry name" value="zf-C2H2"/>
    <property type="match status" value="5"/>
</dbReference>
<feature type="domain" description="C2H2-type" evidence="12">
    <location>
        <begin position="498"/>
        <end position="525"/>
    </location>
</feature>
<keyword evidence="6" id="KW-0862">Zinc</keyword>
<dbReference type="InterPro" id="IPR036236">
    <property type="entry name" value="Znf_C2H2_sf"/>
</dbReference>
<dbReference type="FunFam" id="3.30.160.60:FF:001630">
    <property type="entry name" value="Zinc finger protein 888"/>
    <property type="match status" value="1"/>
</dbReference>
<evidence type="ECO:0000256" key="2">
    <source>
        <dbReference type="ARBA" id="ARBA00006991"/>
    </source>
</evidence>
<organism evidence="14 15">
    <name type="scientific">Sarcophilus harrisii</name>
    <name type="common">Tasmanian devil</name>
    <name type="synonym">Sarcophilus laniarius</name>
    <dbReference type="NCBI Taxonomy" id="9305"/>
    <lineage>
        <taxon>Eukaryota</taxon>
        <taxon>Metazoa</taxon>
        <taxon>Chordata</taxon>
        <taxon>Craniata</taxon>
        <taxon>Vertebrata</taxon>
        <taxon>Euteleostomi</taxon>
        <taxon>Mammalia</taxon>
        <taxon>Metatheria</taxon>
        <taxon>Dasyuromorphia</taxon>
        <taxon>Dasyuridae</taxon>
        <taxon>Sarcophilus</taxon>
    </lineage>
</organism>
<dbReference type="InterPro" id="IPR001909">
    <property type="entry name" value="KRAB"/>
</dbReference>
<dbReference type="FunFam" id="3.30.160.60:FF:000710">
    <property type="entry name" value="Zinc finger protein 768"/>
    <property type="match status" value="1"/>
</dbReference>
<dbReference type="GO" id="GO:0001817">
    <property type="term" value="P:regulation of cytokine production"/>
    <property type="evidence" value="ECO:0007669"/>
    <property type="project" value="TreeGrafter"/>
</dbReference>
<dbReference type="Proteomes" id="UP000007648">
    <property type="component" value="Unassembled WGS sequence"/>
</dbReference>
<reference evidence="14" key="3">
    <citation type="submission" date="2025-09" db="UniProtKB">
        <authorList>
            <consortium name="Ensembl"/>
        </authorList>
    </citation>
    <scope>IDENTIFICATION</scope>
</reference>
<sequence>MVPVIQPASFQVHLFEDPWMKRIVLMFQESVTFKDVAVEFTPEEWKHLDSAQRNLFRDVMLENYRNLVSLGLAVSKPGIIFLLEREGTPWIPERAIPGGTFPEHLSSETRCATTETTPNFPISVGDPLQNPWDSKFAEVWECNINLEQQNGKHEKQSQQVKVIHRKASKFKAKTSNAFGLESVLVPKHKVHRGKCGTYGKSFKQGLDKSKLNGLSAEKKIYEYHKCRKRLSCHSDLTQHQKKKSKEKLYDYGKVFSSNSSFMNDPIIHPTQKPFHYNENGKSFSCSGDPSKHKKNHTGKKPFEYSECGESVGFCGDLTNHKKCPTSEKPFECNECGKSFGWRGDLTKHMRIHTGEKPFECNECGKSFKQPGHLTGHKRLHTEEKPFECNECGKSFRCSVYLTKHKIIHTNEKPFACNECGKSFRCSGYLTKHKRIHTGEKPFECNECGKSFQQSGNLTVHKRIHTGEKPFKCNECGKCFRRSIKLTAHKRIHTGEKPFQCSECGRAFRWSGDLATHKRSHIAEKPL</sequence>
<reference evidence="14 15" key="1">
    <citation type="journal article" date="2011" name="Proc. Natl. Acad. Sci. U.S.A.">
        <title>Genetic diversity and population structure of the endangered marsupial Sarcophilus harrisii (Tasmanian devil).</title>
        <authorList>
            <person name="Miller W."/>
            <person name="Hayes V.M."/>
            <person name="Ratan A."/>
            <person name="Petersen D.C."/>
            <person name="Wittekindt N.E."/>
            <person name="Miller J."/>
            <person name="Walenz B."/>
            <person name="Knight J."/>
            <person name="Qi J."/>
            <person name="Zhao F."/>
            <person name="Wang Q."/>
            <person name="Bedoya-Reina O.C."/>
            <person name="Katiyar N."/>
            <person name="Tomsho L.P."/>
            <person name="Kasson L.M."/>
            <person name="Hardie R.A."/>
            <person name="Woodbridge P."/>
            <person name="Tindall E.A."/>
            <person name="Bertelsen M.F."/>
            <person name="Dixon D."/>
            <person name="Pyecroft S."/>
            <person name="Helgen K.M."/>
            <person name="Lesk A.M."/>
            <person name="Pringle T.H."/>
            <person name="Patterson N."/>
            <person name="Zhang Y."/>
            <person name="Kreiss A."/>
            <person name="Woods G.M."/>
            <person name="Jones M.E."/>
            <person name="Schuster S.C."/>
        </authorList>
    </citation>
    <scope>NUCLEOTIDE SEQUENCE [LARGE SCALE GENOMIC DNA]</scope>
</reference>
<feature type="domain" description="C2H2-type" evidence="12">
    <location>
        <begin position="274"/>
        <end position="301"/>
    </location>
</feature>
<comment type="subcellular location">
    <subcellularLocation>
        <location evidence="1">Nucleus</location>
    </subcellularLocation>
</comment>
<dbReference type="SMART" id="SM00355">
    <property type="entry name" value="ZnF_C2H2"/>
    <property type="match status" value="7"/>
</dbReference>
<dbReference type="SUPFAM" id="SSF57667">
    <property type="entry name" value="beta-beta-alpha zinc fingers"/>
    <property type="match status" value="5"/>
</dbReference>
<dbReference type="GO" id="GO:0005654">
    <property type="term" value="C:nucleoplasm"/>
    <property type="evidence" value="ECO:0007669"/>
    <property type="project" value="TreeGrafter"/>
</dbReference>
<evidence type="ECO:0000256" key="3">
    <source>
        <dbReference type="ARBA" id="ARBA00022723"/>
    </source>
</evidence>
<dbReference type="PROSITE" id="PS50157">
    <property type="entry name" value="ZINC_FINGER_C2H2_2"/>
    <property type="match status" value="8"/>
</dbReference>
<dbReference type="GeneTree" id="ENSGT00950000182890"/>
<evidence type="ECO:0000259" key="13">
    <source>
        <dbReference type="PROSITE" id="PS50805"/>
    </source>
</evidence>
<keyword evidence="4" id="KW-0677">Repeat</keyword>
<reference evidence="14" key="2">
    <citation type="submission" date="2025-08" db="UniProtKB">
        <authorList>
            <consortium name="Ensembl"/>
        </authorList>
    </citation>
    <scope>IDENTIFICATION</scope>
</reference>
<dbReference type="FunFam" id="3.30.160.60:FF:000110">
    <property type="entry name" value="Zinc finger protein-like"/>
    <property type="match status" value="1"/>
</dbReference>
<evidence type="ECO:0000313" key="15">
    <source>
        <dbReference type="Proteomes" id="UP000007648"/>
    </source>
</evidence>
<dbReference type="PANTHER" id="PTHR24399:SF54">
    <property type="entry name" value="GASTRULA ZINC FINGER PROTEIN XLCGF26.1-LIKE-RELATED"/>
    <property type="match status" value="1"/>
</dbReference>
<feature type="domain" description="C2H2-type" evidence="12">
    <location>
        <begin position="414"/>
        <end position="441"/>
    </location>
</feature>
<evidence type="ECO:0000256" key="11">
    <source>
        <dbReference type="PROSITE-ProRule" id="PRU00042"/>
    </source>
</evidence>
<evidence type="ECO:0000259" key="12">
    <source>
        <dbReference type="PROSITE" id="PS50157"/>
    </source>
</evidence>
<dbReference type="SUPFAM" id="SSF109640">
    <property type="entry name" value="KRAB domain (Kruppel-associated box)"/>
    <property type="match status" value="1"/>
</dbReference>
<dbReference type="PROSITE" id="PS50805">
    <property type="entry name" value="KRAB"/>
    <property type="match status" value="1"/>
</dbReference>
<feature type="domain" description="C2H2-type" evidence="12">
    <location>
        <begin position="442"/>
        <end position="469"/>
    </location>
</feature>
<keyword evidence="7" id="KW-0805">Transcription regulation</keyword>
<feature type="domain" description="C2H2-type" evidence="12">
    <location>
        <begin position="470"/>
        <end position="497"/>
    </location>
</feature>
<dbReference type="CDD" id="cd07765">
    <property type="entry name" value="KRAB_A-box"/>
    <property type="match status" value="1"/>
</dbReference>
<dbReference type="FunFam" id="3.30.160.60:FF:000038">
    <property type="entry name" value="Zinc finger protein 624"/>
    <property type="match status" value="1"/>
</dbReference>
<evidence type="ECO:0000313" key="14">
    <source>
        <dbReference type="Ensembl" id="ENSSHAP00000030984.1"/>
    </source>
</evidence>
<dbReference type="FunFam" id="3.30.160.60:FF:002090">
    <property type="entry name" value="Zinc finger protein 473"/>
    <property type="match status" value="1"/>
</dbReference>
<keyword evidence="8" id="KW-0238">DNA-binding</keyword>
<dbReference type="Pfam" id="PF01352">
    <property type="entry name" value="KRAB"/>
    <property type="match status" value="1"/>
</dbReference>
<dbReference type="PROSITE" id="PS00028">
    <property type="entry name" value="ZINC_FINGER_C2H2_1"/>
    <property type="match status" value="7"/>
</dbReference>
<dbReference type="InterPro" id="IPR013087">
    <property type="entry name" value="Znf_C2H2_type"/>
</dbReference>